<comment type="catalytic activity">
    <reaction evidence="12">
        <text>n isopentenyl diphosphate + (2E,6E)-farnesyl diphosphate = a di-trans,poly-cis-polyprenyl diphosphate + n diphosphate</text>
        <dbReference type="Rhea" id="RHEA:53008"/>
        <dbReference type="Rhea" id="RHEA-COMP:19494"/>
        <dbReference type="ChEBI" id="CHEBI:33019"/>
        <dbReference type="ChEBI" id="CHEBI:128769"/>
        <dbReference type="ChEBI" id="CHEBI:136960"/>
        <dbReference type="ChEBI" id="CHEBI:175763"/>
        <dbReference type="EC" id="2.5.1.87"/>
    </reaction>
</comment>
<evidence type="ECO:0000256" key="10">
    <source>
        <dbReference type="ARBA" id="ARBA00022989"/>
    </source>
</evidence>
<evidence type="ECO:0000256" key="6">
    <source>
        <dbReference type="ARBA" id="ARBA00022679"/>
    </source>
</evidence>
<comment type="similarity">
    <text evidence="4">Belongs to the UPP synthase family.</text>
</comment>
<evidence type="ECO:0000256" key="4">
    <source>
        <dbReference type="ARBA" id="ARBA00005432"/>
    </source>
</evidence>
<dbReference type="InterPro" id="IPR038887">
    <property type="entry name" value="Nus1/NgBR"/>
</dbReference>
<evidence type="ECO:0000256" key="12">
    <source>
        <dbReference type="ARBA" id="ARBA00047353"/>
    </source>
</evidence>
<protein>
    <recommendedName>
        <fullName evidence="5">ditrans,polycis-polyprenyl diphosphate synthase [(2E,6E)-farnesyldiphosphate specific]</fullName>
        <ecNumber evidence="5">2.5.1.87</ecNumber>
    </recommendedName>
</protein>
<accession>A0A9P6MK27</accession>
<evidence type="ECO:0000256" key="7">
    <source>
        <dbReference type="ARBA" id="ARBA00022692"/>
    </source>
</evidence>
<evidence type="ECO:0000256" key="2">
    <source>
        <dbReference type="ARBA" id="ARBA00004586"/>
    </source>
</evidence>
<keyword evidence="11" id="KW-0472">Membrane</keyword>
<dbReference type="EMBL" id="JAAAID010002719">
    <property type="protein sequence ID" value="KAG0005008.1"/>
    <property type="molecule type" value="Genomic_DNA"/>
</dbReference>
<organism evidence="14 15">
    <name type="scientific">Entomortierella chlamydospora</name>
    <dbReference type="NCBI Taxonomy" id="101097"/>
    <lineage>
        <taxon>Eukaryota</taxon>
        <taxon>Fungi</taxon>
        <taxon>Fungi incertae sedis</taxon>
        <taxon>Mucoromycota</taxon>
        <taxon>Mortierellomycotina</taxon>
        <taxon>Mortierellomycetes</taxon>
        <taxon>Mortierellales</taxon>
        <taxon>Mortierellaceae</taxon>
        <taxon>Entomortierella</taxon>
    </lineage>
</organism>
<evidence type="ECO:0000256" key="11">
    <source>
        <dbReference type="ARBA" id="ARBA00023136"/>
    </source>
</evidence>
<feature type="compositionally biased region" description="Polar residues" evidence="13">
    <location>
        <begin position="1"/>
        <end position="12"/>
    </location>
</feature>
<dbReference type="PANTHER" id="PTHR21528:SF0">
    <property type="entry name" value="DEHYDRODOLICHYL DIPHOSPHATE SYNTHASE COMPLEX SUBUNIT NUS1"/>
    <property type="match status" value="1"/>
</dbReference>
<sequence>MPSQDPDTTLRNRSGPPKTLRTPADLAADHPEIEPVVSSSTVSGSTHKGVNSSASPSVASRIFHILLKPFYFILFALLHILHELAVSLRSMKTYVQVFIMAHKFPTSPGVVRVFWKDLGTDLAKKPKHLAVILPAASTSDGEEEEWHSRVSQLAQWSVASGIKCLSVMRTDDPEFLELLKERIDYELKEFYKEEKVIPEVRVRALRPVENSLDFTASKKSKVSSAPQARAYDLDVVILAEADGHDRLAANVRALGEAALHKEIQSQDITMDFLDRQLSCKKSA</sequence>
<keyword evidence="6" id="KW-0808">Transferase</keyword>
<keyword evidence="8" id="KW-0256">Endoplasmic reticulum</keyword>
<comment type="cofactor">
    <cofactor evidence="1">
        <name>Mg(2+)</name>
        <dbReference type="ChEBI" id="CHEBI:18420"/>
    </cofactor>
</comment>
<reference evidence="14" key="1">
    <citation type="journal article" date="2020" name="Fungal Divers.">
        <title>Resolving the Mortierellaceae phylogeny through synthesis of multi-gene phylogenetics and phylogenomics.</title>
        <authorList>
            <person name="Vandepol N."/>
            <person name="Liber J."/>
            <person name="Desiro A."/>
            <person name="Na H."/>
            <person name="Kennedy M."/>
            <person name="Barry K."/>
            <person name="Grigoriev I.V."/>
            <person name="Miller A.N."/>
            <person name="O'Donnell K."/>
            <person name="Stajich J.E."/>
            <person name="Bonito G."/>
        </authorList>
    </citation>
    <scope>NUCLEOTIDE SEQUENCE</scope>
    <source>
        <strain evidence="14">NRRL 2769</strain>
    </source>
</reference>
<dbReference type="AlphaFoldDB" id="A0A9P6MK27"/>
<evidence type="ECO:0000256" key="5">
    <source>
        <dbReference type="ARBA" id="ARBA00012596"/>
    </source>
</evidence>
<keyword evidence="10" id="KW-1133">Transmembrane helix</keyword>
<comment type="caution">
    <text evidence="14">The sequence shown here is derived from an EMBL/GenBank/DDBJ whole genome shotgun (WGS) entry which is preliminary data.</text>
</comment>
<evidence type="ECO:0000256" key="3">
    <source>
        <dbReference type="ARBA" id="ARBA00004922"/>
    </source>
</evidence>
<evidence type="ECO:0000313" key="14">
    <source>
        <dbReference type="EMBL" id="KAG0005008.1"/>
    </source>
</evidence>
<comment type="subcellular location">
    <subcellularLocation>
        <location evidence="2">Endoplasmic reticulum membrane</location>
    </subcellularLocation>
</comment>
<evidence type="ECO:0000256" key="13">
    <source>
        <dbReference type="SAM" id="MobiDB-lite"/>
    </source>
</evidence>
<dbReference type="GO" id="GO:0005789">
    <property type="term" value="C:endoplasmic reticulum membrane"/>
    <property type="evidence" value="ECO:0007669"/>
    <property type="project" value="UniProtKB-SubCell"/>
</dbReference>
<dbReference type="GO" id="GO:1904423">
    <property type="term" value="C:dehydrodolichyl diphosphate synthase complex"/>
    <property type="evidence" value="ECO:0007669"/>
    <property type="project" value="InterPro"/>
</dbReference>
<name>A0A9P6MK27_9FUNG</name>
<gene>
    <name evidence="14" type="ORF">BGZ80_005517</name>
</gene>
<evidence type="ECO:0000256" key="9">
    <source>
        <dbReference type="ARBA" id="ARBA00022842"/>
    </source>
</evidence>
<dbReference type="PANTHER" id="PTHR21528">
    <property type="entry name" value="DEHYDRODOLICHYL DIPHOSPHATE SYNTHASE COMPLEX SUBUNIT NUS1"/>
    <property type="match status" value="1"/>
</dbReference>
<keyword evidence="9" id="KW-0460">Magnesium</keyword>
<dbReference type="SUPFAM" id="SSF64005">
    <property type="entry name" value="Undecaprenyl diphosphate synthase"/>
    <property type="match status" value="1"/>
</dbReference>
<dbReference type="GO" id="GO:0045547">
    <property type="term" value="F:ditrans,polycis-polyprenyl diphosphate synthase [(2E,6E)-farnesyl diphosphate specific] activity"/>
    <property type="evidence" value="ECO:0007669"/>
    <property type="project" value="UniProtKB-EC"/>
</dbReference>
<dbReference type="InterPro" id="IPR036424">
    <property type="entry name" value="UPP_synth-like_sf"/>
</dbReference>
<evidence type="ECO:0000256" key="8">
    <source>
        <dbReference type="ARBA" id="ARBA00022824"/>
    </source>
</evidence>
<evidence type="ECO:0000256" key="1">
    <source>
        <dbReference type="ARBA" id="ARBA00001946"/>
    </source>
</evidence>
<comment type="pathway">
    <text evidence="3">Protein modification; protein glycosylation.</text>
</comment>
<proteinExistence type="inferred from homology"/>
<keyword evidence="7" id="KW-0812">Transmembrane</keyword>
<dbReference type="Proteomes" id="UP000703661">
    <property type="component" value="Unassembled WGS sequence"/>
</dbReference>
<keyword evidence="15" id="KW-1185">Reference proteome</keyword>
<evidence type="ECO:0000313" key="15">
    <source>
        <dbReference type="Proteomes" id="UP000703661"/>
    </source>
</evidence>
<dbReference type="EC" id="2.5.1.87" evidence="5"/>
<feature type="region of interest" description="Disordered" evidence="13">
    <location>
        <begin position="1"/>
        <end position="27"/>
    </location>
</feature>